<dbReference type="Gene3D" id="3.40.630.30">
    <property type="match status" value="1"/>
</dbReference>
<feature type="domain" description="N-acetyltransferase" evidence="1">
    <location>
        <begin position="134"/>
        <end position="283"/>
    </location>
</feature>
<gene>
    <name evidence="2" type="ORF">JY500_00195</name>
</gene>
<protein>
    <submittedName>
        <fullName evidence="2">GNAT family N-acetyltransferase</fullName>
    </submittedName>
</protein>
<dbReference type="InterPro" id="IPR000182">
    <property type="entry name" value="GNAT_dom"/>
</dbReference>
<dbReference type="InterPro" id="IPR027365">
    <property type="entry name" value="GNAT_acetyltra_YdfB-like"/>
</dbReference>
<dbReference type="EMBL" id="CP071060">
    <property type="protein sequence ID" value="QSI77107.1"/>
    <property type="molecule type" value="Genomic_DNA"/>
</dbReference>
<organism evidence="2 3">
    <name type="scientific">Niveibacterium microcysteis</name>
    <dbReference type="NCBI Taxonomy" id="2811415"/>
    <lineage>
        <taxon>Bacteria</taxon>
        <taxon>Pseudomonadati</taxon>
        <taxon>Pseudomonadota</taxon>
        <taxon>Betaproteobacteria</taxon>
        <taxon>Rhodocyclales</taxon>
        <taxon>Rhodocyclaceae</taxon>
        <taxon>Niveibacterium</taxon>
    </lineage>
</organism>
<keyword evidence="3" id="KW-1185">Reference proteome</keyword>
<name>A0ABX7M5S8_9RHOO</name>
<proteinExistence type="predicted"/>
<evidence type="ECO:0000313" key="3">
    <source>
        <dbReference type="Proteomes" id="UP000663570"/>
    </source>
</evidence>
<evidence type="ECO:0000313" key="2">
    <source>
        <dbReference type="EMBL" id="QSI77107.1"/>
    </source>
</evidence>
<sequence length="283" mass="30831">MEALRPSQFAALLPMLRQVTINHLFARSVLERKVDGRVWVHRDATGAPALVWVAHPYGMSLLFGDAAQASPAALQATLRERAARAEDEWLQCSPPPLADALVALLGLPPTPSSATPGGDAPQLFTRTNFRFNAARYAQARAGLCARHPVVEIDAALFDRIDFSVAPRRFWRDAAQFQREGTGYCSIAGGQVAACAFASFVFDDQLEIGIETHPDHRHQGHALATAIALIDHCLQTGLTPVWSCRKQNTGSWRLAQKLGFVPSVDLPYLRLPAGGRASDVARHL</sequence>
<dbReference type="RefSeq" id="WP_206254653.1">
    <property type="nucleotide sequence ID" value="NZ_CP071060.1"/>
</dbReference>
<dbReference type="Proteomes" id="UP000663570">
    <property type="component" value="Chromosome"/>
</dbReference>
<reference evidence="2 3" key="1">
    <citation type="submission" date="2021-02" db="EMBL/GenBank/DDBJ databases">
        <title>Niveibacterium changnyeongensis HC41.</title>
        <authorList>
            <person name="Kang M."/>
        </authorList>
    </citation>
    <scope>NUCLEOTIDE SEQUENCE [LARGE SCALE GENOMIC DNA]</scope>
    <source>
        <strain evidence="2 3">HC41</strain>
    </source>
</reference>
<accession>A0ABX7M5S8</accession>
<evidence type="ECO:0000259" key="1">
    <source>
        <dbReference type="PROSITE" id="PS51186"/>
    </source>
</evidence>
<dbReference type="PANTHER" id="PTHR31143">
    <property type="match status" value="1"/>
</dbReference>
<dbReference type="Pfam" id="PF12746">
    <property type="entry name" value="GNAT_acetyltran"/>
    <property type="match status" value="1"/>
</dbReference>
<dbReference type="PROSITE" id="PS51186">
    <property type="entry name" value="GNAT"/>
    <property type="match status" value="1"/>
</dbReference>
<dbReference type="InterPro" id="IPR016181">
    <property type="entry name" value="Acyl_CoA_acyltransferase"/>
</dbReference>
<dbReference type="SUPFAM" id="SSF55729">
    <property type="entry name" value="Acyl-CoA N-acyltransferases (Nat)"/>
    <property type="match status" value="1"/>
</dbReference>
<dbReference type="PANTHER" id="PTHR31143:SF2">
    <property type="entry name" value="FR47-LIKE DOMAIN-CONTAINING PROTEIN-RELATED"/>
    <property type="match status" value="1"/>
</dbReference>